<dbReference type="EMBL" id="CP027668">
    <property type="protein sequence ID" value="AVO45634.1"/>
    <property type="molecule type" value="Genomic_DNA"/>
</dbReference>
<dbReference type="SUPFAM" id="SSF53850">
    <property type="entry name" value="Periplasmic binding protein-like II"/>
    <property type="match status" value="1"/>
</dbReference>
<dbReference type="KEGG" id="phr:C6569_11475"/>
<dbReference type="GO" id="GO:0015888">
    <property type="term" value="P:thiamine transport"/>
    <property type="evidence" value="ECO:0007669"/>
    <property type="project" value="TreeGrafter"/>
</dbReference>
<dbReference type="PANTHER" id="PTHR30006:SF2">
    <property type="entry name" value="ABC TRANSPORTER SUBSTRATE-BINDING PROTEIN"/>
    <property type="match status" value="1"/>
</dbReference>
<dbReference type="PROSITE" id="PS51318">
    <property type="entry name" value="TAT"/>
    <property type="match status" value="1"/>
</dbReference>
<dbReference type="Gene3D" id="3.40.190.10">
    <property type="entry name" value="Periplasmic binding protein-like II"/>
    <property type="match status" value="2"/>
</dbReference>
<keyword evidence="2" id="KW-0574">Periplasm</keyword>
<dbReference type="AlphaFoldDB" id="A0A2S0NBT8"/>
<evidence type="ECO:0000313" key="4">
    <source>
        <dbReference type="Proteomes" id="UP000237889"/>
    </source>
</evidence>
<sequence>MNPRRRRQLGIQKGDIDMTKFTKGIDRRTTLKGMGLAAAGALLPASLATPASAQAAGRVVVGTWGGDYARLLNKNIEEPFLKSKGFEVVQDQASDAPRRAKMVAERRLPRGTTDIQGLSAAQMFEMNAAGLAEPIDYSKLKNAGNIIPIAKYPYGIGHIISGKVVVYNPKLVTPAPTSYKDAFDPKYGNKLGFIDIQYQYVMLAAGLAAAGDMTALEKGKELLLAAKRGGARIYPTNEAFAQALKTEEISIGLMWKARAVQWQNAGITVDSVAPVEGTMAYISGFMIPKNAPNKAGAYAYMDAMLEKSAQEAFAVDMGYAPTVTNAVVAADLMKRIGFTEEENKKMKDLDYAFLAKNDAAMKEWWDKVFKA</sequence>
<organism evidence="3 4">
    <name type="scientific">Phreatobacter cathodiphilus</name>
    <dbReference type="NCBI Taxonomy" id="1868589"/>
    <lineage>
        <taxon>Bacteria</taxon>
        <taxon>Pseudomonadati</taxon>
        <taxon>Pseudomonadota</taxon>
        <taxon>Alphaproteobacteria</taxon>
        <taxon>Hyphomicrobiales</taxon>
        <taxon>Phreatobacteraceae</taxon>
        <taxon>Phreatobacter</taxon>
    </lineage>
</organism>
<dbReference type="GO" id="GO:0030976">
    <property type="term" value="F:thiamine pyrophosphate binding"/>
    <property type="evidence" value="ECO:0007669"/>
    <property type="project" value="TreeGrafter"/>
</dbReference>
<evidence type="ECO:0000313" key="3">
    <source>
        <dbReference type="EMBL" id="AVO45634.1"/>
    </source>
</evidence>
<accession>A0A2S0NBT8</accession>
<evidence type="ECO:0000256" key="1">
    <source>
        <dbReference type="ARBA" id="ARBA00022729"/>
    </source>
</evidence>
<dbReference type="InterPro" id="IPR006311">
    <property type="entry name" value="TAT_signal"/>
</dbReference>
<dbReference type="OrthoDB" id="7817969at2"/>
<protein>
    <submittedName>
        <fullName evidence="3">ABC transporter substrate-binding protein</fullName>
    </submittedName>
</protein>
<dbReference type="PANTHER" id="PTHR30006">
    <property type="entry name" value="THIAMINE-BINDING PERIPLASMIC PROTEIN-RELATED"/>
    <property type="match status" value="1"/>
</dbReference>
<dbReference type="Pfam" id="PF13416">
    <property type="entry name" value="SBP_bac_8"/>
    <property type="match status" value="1"/>
</dbReference>
<keyword evidence="1" id="KW-0732">Signal</keyword>
<dbReference type="Proteomes" id="UP000237889">
    <property type="component" value="Chromosome"/>
</dbReference>
<evidence type="ECO:0000256" key="2">
    <source>
        <dbReference type="ARBA" id="ARBA00022764"/>
    </source>
</evidence>
<dbReference type="GO" id="GO:0030288">
    <property type="term" value="C:outer membrane-bounded periplasmic space"/>
    <property type="evidence" value="ECO:0007669"/>
    <property type="project" value="TreeGrafter"/>
</dbReference>
<proteinExistence type="predicted"/>
<dbReference type="InterPro" id="IPR006059">
    <property type="entry name" value="SBP"/>
</dbReference>
<name>A0A2S0NBT8_9HYPH</name>
<gene>
    <name evidence="3" type="ORF">C6569_11475</name>
</gene>
<reference evidence="3 4" key="1">
    <citation type="submission" date="2018-03" db="EMBL/GenBank/DDBJ databases">
        <title>Genome sequencing of Phreatobacter sp.</title>
        <authorList>
            <person name="Kim S.-J."/>
            <person name="Heo J."/>
            <person name="Kwon S.-W."/>
        </authorList>
    </citation>
    <scope>NUCLEOTIDE SEQUENCE [LARGE SCALE GENOMIC DNA]</scope>
    <source>
        <strain evidence="3 4">S-12</strain>
    </source>
</reference>
<keyword evidence="4" id="KW-1185">Reference proteome</keyword>
<dbReference type="GO" id="GO:0030975">
    <property type="term" value="F:thiamine binding"/>
    <property type="evidence" value="ECO:0007669"/>
    <property type="project" value="TreeGrafter"/>
</dbReference>